<dbReference type="Proteomes" id="UP000290253">
    <property type="component" value="Unassembled WGS sequence"/>
</dbReference>
<dbReference type="InterPro" id="IPR000560">
    <property type="entry name" value="His_Pase_clade-2"/>
</dbReference>
<accession>A0A4Q1SIN0</accession>
<evidence type="ECO:0000256" key="2">
    <source>
        <dbReference type="ARBA" id="ARBA00022801"/>
    </source>
</evidence>
<evidence type="ECO:0000256" key="1">
    <source>
        <dbReference type="ARBA" id="ARBA00005375"/>
    </source>
</evidence>
<dbReference type="SUPFAM" id="SSF53254">
    <property type="entry name" value="Phosphoglycerate mutase-like"/>
    <property type="match status" value="1"/>
</dbReference>
<dbReference type="InterPro" id="IPR033379">
    <property type="entry name" value="Acid_Pase_AS"/>
</dbReference>
<gene>
    <name evidence="4" type="ORF">ESZ00_04965</name>
</gene>
<reference evidence="4 5" key="1">
    <citation type="journal article" date="2016" name="Int. J. Syst. Evol. Microbiol.">
        <title>Acidipila dinghuensis sp. nov., an acidobacterium isolated from forest soil.</title>
        <authorList>
            <person name="Jiang Y.W."/>
            <person name="Wang J."/>
            <person name="Chen M.H."/>
            <person name="Lv Y.Y."/>
            <person name="Qiu L.H."/>
        </authorList>
    </citation>
    <scope>NUCLEOTIDE SEQUENCE [LARGE SCALE GENOMIC DNA]</scope>
    <source>
        <strain evidence="4 5">DHOF10</strain>
    </source>
</reference>
<name>A0A4Q1SIN0_9BACT</name>
<dbReference type="OrthoDB" id="395886at2"/>
<keyword evidence="3" id="KW-0732">Signal</keyword>
<dbReference type="EMBL" id="SDMK01000001">
    <property type="protein sequence ID" value="RXS97265.1"/>
    <property type="molecule type" value="Genomic_DNA"/>
</dbReference>
<keyword evidence="5" id="KW-1185">Reference proteome</keyword>
<keyword evidence="2" id="KW-0378">Hydrolase</keyword>
<dbReference type="Gene3D" id="3.40.50.1240">
    <property type="entry name" value="Phosphoglycerate mutase-like"/>
    <property type="match status" value="2"/>
</dbReference>
<dbReference type="PROSITE" id="PS00778">
    <property type="entry name" value="HIS_ACID_PHOSPHAT_2"/>
    <property type="match status" value="1"/>
</dbReference>
<dbReference type="InterPro" id="IPR029033">
    <property type="entry name" value="His_PPase_superfam"/>
</dbReference>
<evidence type="ECO:0000256" key="3">
    <source>
        <dbReference type="SAM" id="SignalP"/>
    </source>
</evidence>
<organism evidence="4 5">
    <name type="scientific">Silvibacterium dinghuense</name>
    <dbReference type="NCBI Taxonomy" id="1560006"/>
    <lineage>
        <taxon>Bacteria</taxon>
        <taxon>Pseudomonadati</taxon>
        <taxon>Acidobacteriota</taxon>
        <taxon>Terriglobia</taxon>
        <taxon>Terriglobales</taxon>
        <taxon>Acidobacteriaceae</taxon>
        <taxon>Silvibacterium</taxon>
    </lineage>
</organism>
<sequence length="429" mass="45503">MPIRTQLLAALFPLLVLSPASPQAHAPADNSKLIYTLIVSRHGVRSPTGKSTQYDRYSKAAWPAWTTAPGELTPHGFALMKIFGSYDRELFSSEGLFSAQDCADATRITIHADSDQRTRETGRALAEGLFPGCSVPVQAKAEGTHDPLFHPANIPPAQAELAAAAILGRIGGDPAAIVAAYHAPLAEFDSLLASCGDAEPGHSRTSLFDIPSTISTGTDDHLAEVKGPLSVAATLTENLLLAYTEGMDMKQVGWGCIDGTRLRSLMDLHTASSEFALRTPAVAGPLSSSLLRVIAASLAQAATGKPVNDAEGRVGDKMLLLVGHDTNLSAIAGALHLDWILDDRRDDTPPGSALELELRQDASGRRTVQLFFTAQTLEQMRNAAPLSLTNPAPRVPVFIPGCSAADGACELGSFEVLLKERMQQAQSTR</sequence>
<dbReference type="Pfam" id="PF00328">
    <property type="entry name" value="His_Phos_2"/>
    <property type="match status" value="1"/>
</dbReference>
<dbReference type="PANTHER" id="PTHR11567:SF110">
    <property type="entry name" value="2-PHOSPHOXYLOSE PHOSPHATASE 1"/>
    <property type="match status" value="1"/>
</dbReference>
<dbReference type="PANTHER" id="PTHR11567">
    <property type="entry name" value="ACID PHOSPHATASE-RELATED"/>
    <property type="match status" value="1"/>
</dbReference>
<feature type="signal peptide" evidence="3">
    <location>
        <begin position="1"/>
        <end position="26"/>
    </location>
</feature>
<dbReference type="RefSeq" id="WP_129207044.1">
    <property type="nucleotide sequence ID" value="NZ_BMGU01000001.1"/>
</dbReference>
<dbReference type="AlphaFoldDB" id="A0A4Q1SIN0"/>
<comment type="caution">
    <text evidence="4">The sequence shown here is derived from an EMBL/GenBank/DDBJ whole genome shotgun (WGS) entry which is preliminary data.</text>
</comment>
<evidence type="ECO:0000313" key="5">
    <source>
        <dbReference type="Proteomes" id="UP000290253"/>
    </source>
</evidence>
<evidence type="ECO:0000313" key="4">
    <source>
        <dbReference type="EMBL" id="RXS97265.1"/>
    </source>
</evidence>
<feature type="chain" id="PRO_5020352142" evidence="3">
    <location>
        <begin position="27"/>
        <end position="429"/>
    </location>
</feature>
<dbReference type="CDD" id="cd07061">
    <property type="entry name" value="HP_HAP_like"/>
    <property type="match status" value="1"/>
</dbReference>
<dbReference type="InterPro" id="IPR050645">
    <property type="entry name" value="Histidine_acid_phosphatase"/>
</dbReference>
<dbReference type="GO" id="GO:0030288">
    <property type="term" value="C:outer membrane-bounded periplasmic space"/>
    <property type="evidence" value="ECO:0007669"/>
    <property type="project" value="TreeGrafter"/>
</dbReference>
<proteinExistence type="inferred from homology"/>
<protein>
    <submittedName>
        <fullName evidence="4">Histidine-type phosphatase</fullName>
    </submittedName>
</protein>
<comment type="similarity">
    <text evidence="1">Belongs to the histidine acid phosphatase family.</text>
</comment>
<dbReference type="GO" id="GO:0050308">
    <property type="term" value="F:sugar-phosphatase activity"/>
    <property type="evidence" value="ECO:0007669"/>
    <property type="project" value="TreeGrafter"/>
</dbReference>